<dbReference type="EMBL" id="JACIGI010000026">
    <property type="protein sequence ID" value="MBB4287043.1"/>
    <property type="molecule type" value="Genomic_DNA"/>
</dbReference>
<reference evidence="1 2" key="1">
    <citation type="submission" date="2020-08" db="EMBL/GenBank/DDBJ databases">
        <title>Genome sequencing of Purple Non-Sulfur Bacteria from various extreme environments.</title>
        <authorList>
            <person name="Mayer M."/>
        </authorList>
    </citation>
    <scope>NUCLEOTIDE SEQUENCE [LARGE SCALE GENOMIC DNA]</scope>
    <source>
        <strain evidence="1 2">JA135</strain>
    </source>
</reference>
<protein>
    <submittedName>
        <fullName evidence="1">Flagellar biosynthesis regulator FlaF</fullName>
    </submittedName>
</protein>
<evidence type="ECO:0000313" key="2">
    <source>
        <dbReference type="Proteomes" id="UP000555728"/>
    </source>
</evidence>
<evidence type="ECO:0000313" key="1">
    <source>
        <dbReference type="EMBL" id="MBB4287043.1"/>
    </source>
</evidence>
<accession>A0A7W6S194</accession>
<keyword evidence="1" id="KW-0282">Flagellum</keyword>
<keyword evidence="2" id="KW-1185">Reference proteome</keyword>
<dbReference type="RefSeq" id="WP_184436409.1">
    <property type="nucleotide sequence ID" value="NZ_JACIGI010000026.1"/>
</dbReference>
<dbReference type="GO" id="GO:0044781">
    <property type="term" value="P:bacterial-type flagellum organization"/>
    <property type="evidence" value="ECO:0007669"/>
    <property type="project" value="InterPro"/>
</dbReference>
<keyword evidence="1" id="KW-0966">Cell projection</keyword>
<sequence>MTDESGFTAIEEEASALAQVALALSNARAGNDLPALSAALDTNLRLWIGIRTLASREDSVLPPEVRDNLIRLSRYVSDKSAGPRDSLSDEDLDAMINANLQISEGLLESQARGTA</sequence>
<organism evidence="1 2">
    <name type="scientific">Roseospira goensis</name>
    <dbReference type="NCBI Taxonomy" id="391922"/>
    <lineage>
        <taxon>Bacteria</taxon>
        <taxon>Pseudomonadati</taxon>
        <taxon>Pseudomonadota</taxon>
        <taxon>Alphaproteobacteria</taxon>
        <taxon>Rhodospirillales</taxon>
        <taxon>Rhodospirillaceae</taxon>
        <taxon>Roseospira</taxon>
    </lineage>
</organism>
<gene>
    <name evidence="1" type="ORF">GGD88_002787</name>
</gene>
<dbReference type="Pfam" id="PF07309">
    <property type="entry name" value="FlaF"/>
    <property type="match status" value="1"/>
</dbReference>
<dbReference type="InterPro" id="IPR010845">
    <property type="entry name" value="FlaF"/>
</dbReference>
<keyword evidence="1" id="KW-0969">Cilium</keyword>
<comment type="caution">
    <text evidence="1">The sequence shown here is derived from an EMBL/GenBank/DDBJ whole genome shotgun (WGS) entry which is preliminary data.</text>
</comment>
<dbReference type="AlphaFoldDB" id="A0A7W6S194"/>
<proteinExistence type="predicted"/>
<name>A0A7W6S194_9PROT</name>
<dbReference type="Proteomes" id="UP000555728">
    <property type="component" value="Unassembled WGS sequence"/>
</dbReference>